<dbReference type="GO" id="GO:0004674">
    <property type="term" value="F:protein serine/threonine kinase activity"/>
    <property type="evidence" value="ECO:0007669"/>
    <property type="project" value="UniProtKB-KW"/>
</dbReference>
<evidence type="ECO:0000256" key="1">
    <source>
        <dbReference type="ARBA" id="ARBA00009196"/>
    </source>
</evidence>
<keyword evidence="6" id="KW-0547">Nucleotide-binding</keyword>
<evidence type="ECO:0000259" key="12">
    <source>
        <dbReference type="SMART" id="SM00090"/>
    </source>
</evidence>
<comment type="catalytic activity">
    <reaction evidence="11">
        <text>L-seryl-[protein] + ATP = O-phospho-L-seryl-[protein] + ADP + H(+)</text>
        <dbReference type="Rhea" id="RHEA:17989"/>
        <dbReference type="Rhea" id="RHEA-COMP:9863"/>
        <dbReference type="Rhea" id="RHEA-COMP:11604"/>
        <dbReference type="ChEBI" id="CHEBI:15378"/>
        <dbReference type="ChEBI" id="CHEBI:29999"/>
        <dbReference type="ChEBI" id="CHEBI:30616"/>
        <dbReference type="ChEBI" id="CHEBI:83421"/>
        <dbReference type="ChEBI" id="CHEBI:456216"/>
        <dbReference type="EC" id="2.7.11.1"/>
    </reaction>
</comment>
<dbReference type="Gene3D" id="3.30.200.20">
    <property type="entry name" value="Phosphorylase Kinase, domain 1"/>
    <property type="match status" value="1"/>
</dbReference>
<dbReference type="Proteomes" id="UP000277766">
    <property type="component" value="Unassembled WGS sequence"/>
</dbReference>
<comment type="catalytic activity">
    <reaction evidence="10">
        <text>L-threonyl-[protein] + ATP = O-phospho-L-threonyl-[protein] + ADP + H(+)</text>
        <dbReference type="Rhea" id="RHEA:46608"/>
        <dbReference type="Rhea" id="RHEA-COMP:11060"/>
        <dbReference type="Rhea" id="RHEA-COMP:11605"/>
        <dbReference type="ChEBI" id="CHEBI:15378"/>
        <dbReference type="ChEBI" id="CHEBI:30013"/>
        <dbReference type="ChEBI" id="CHEBI:30616"/>
        <dbReference type="ChEBI" id="CHEBI:61977"/>
        <dbReference type="ChEBI" id="CHEBI:456216"/>
        <dbReference type="EC" id="2.7.11.1"/>
    </reaction>
</comment>
<evidence type="ECO:0000256" key="2">
    <source>
        <dbReference type="ARBA" id="ARBA00012513"/>
    </source>
</evidence>
<dbReference type="GO" id="GO:0005524">
    <property type="term" value="F:ATP binding"/>
    <property type="evidence" value="ECO:0007669"/>
    <property type="project" value="UniProtKB-KW"/>
</dbReference>
<keyword evidence="3" id="KW-0723">Serine/threonine-protein kinase</keyword>
<evidence type="ECO:0000256" key="6">
    <source>
        <dbReference type="ARBA" id="ARBA00022741"/>
    </source>
</evidence>
<feature type="domain" description="RIO kinase" evidence="12">
    <location>
        <begin position="28"/>
        <end position="276"/>
    </location>
</feature>
<dbReference type="PANTHER" id="PTHR45723">
    <property type="entry name" value="SERINE/THREONINE-PROTEIN KINASE RIO1"/>
    <property type="match status" value="1"/>
</dbReference>
<gene>
    <name evidence="13" type="ORF">EJ104_10240</name>
</gene>
<evidence type="ECO:0000256" key="10">
    <source>
        <dbReference type="ARBA" id="ARBA00047899"/>
    </source>
</evidence>
<dbReference type="OrthoDB" id="9795258at2"/>
<dbReference type="SUPFAM" id="SSF56112">
    <property type="entry name" value="Protein kinase-like (PK-like)"/>
    <property type="match status" value="1"/>
</dbReference>
<evidence type="ECO:0000256" key="9">
    <source>
        <dbReference type="ARBA" id="ARBA00022842"/>
    </source>
</evidence>
<dbReference type="RefSeq" id="WP_126352675.1">
    <property type="nucleotide sequence ID" value="NZ_CP086381.1"/>
</dbReference>
<dbReference type="AlphaFoldDB" id="A0A431VR38"/>
<dbReference type="InterPro" id="IPR011009">
    <property type="entry name" value="Kinase-like_dom_sf"/>
</dbReference>
<dbReference type="SMART" id="SM00090">
    <property type="entry name" value="RIO"/>
    <property type="match status" value="1"/>
</dbReference>
<organism evidence="13 14">
    <name type="scientific">Deinococcus radiophilus</name>
    <dbReference type="NCBI Taxonomy" id="32062"/>
    <lineage>
        <taxon>Bacteria</taxon>
        <taxon>Thermotogati</taxon>
        <taxon>Deinococcota</taxon>
        <taxon>Deinococci</taxon>
        <taxon>Deinococcales</taxon>
        <taxon>Deinococcaceae</taxon>
        <taxon>Deinococcus</taxon>
    </lineage>
</organism>
<keyword evidence="9" id="KW-0460">Magnesium</keyword>
<dbReference type="GO" id="GO:0046872">
    <property type="term" value="F:metal ion binding"/>
    <property type="evidence" value="ECO:0007669"/>
    <property type="project" value="UniProtKB-KW"/>
</dbReference>
<protein>
    <recommendedName>
        <fullName evidence="2">non-specific serine/threonine protein kinase</fullName>
        <ecNumber evidence="2">2.7.11.1</ecNumber>
    </recommendedName>
</protein>
<evidence type="ECO:0000256" key="7">
    <source>
        <dbReference type="ARBA" id="ARBA00022777"/>
    </source>
</evidence>
<keyword evidence="14" id="KW-1185">Reference proteome</keyword>
<dbReference type="InterPro" id="IPR000687">
    <property type="entry name" value="RIO_kinase"/>
</dbReference>
<dbReference type="EMBL" id="RXPE01000024">
    <property type="protein sequence ID" value="RTR25593.1"/>
    <property type="molecule type" value="Genomic_DNA"/>
</dbReference>
<dbReference type="Pfam" id="PF01163">
    <property type="entry name" value="RIO1"/>
    <property type="match status" value="1"/>
</dbReference>
<dbReference type="InterPro" id="IPR051272">
    <property type="entry name" value="RIO-type_Ser/Thr_kinase"/>
</dbReference>
<evidence type="ECO:0000313" key="13">
    <source>
        <dbReference type="EMBL" id="RTR25593.1"/>
    </source>
</evidence>
<dbReference type="Gene3D" id="1.10.510.10">
    <property type="entry name" value="Transferase(Phosphotransferase) domain 1"/>
    <property type="match status" value="1"/>
</dbReference>
<sequence>MSPRFSLEGWDDGDQRLRRKKIRPQARRKLSDLTADESGEVADDVIRRLLNLGHISELVSELKSGKEATTYLARSEKGSVLVKIYRDLSARSFKNDGIYRAGQVITDQRAARAMANRTRKGLEMLQFDWVMAEYAHLWQLWQAGLSVPEPLVGPNVKTYAGTVPAVLMRLIGTEDEPAPRLSEVRLTSCEAQQAWQQAVQGMADMLRLGYVHGDYSTYNLLWWQGSVVIIDFPQLSTRQNPNFDLLLRRDAQSLSSSFRRHGVQWTGEQTLREVRRRAQGAGPEPRLCLP</sequence>
<evidence type="ECO:0000313" key="14">
    <source>
        <dbReference type="Proteomes" id="UP000277766"/>
    </source>
</evidence>
<keyword evidence="4" id="KW-0808">Transferase</keyword>
<evidence type="ECO:0000256" key="3">
    <source>
        <dbReference type="ARBA" id="ARBA00022527"/>
    </source>
</evidence>
<proteinExistence type="inferred from homology"/>
<comment type="caution">
    <text evidence="13">The sequence shown here is derived from an EMBL/GenBank/DDBJ whole genome shotgun (WGS) entry which is preliminary data.</text>
</comment>
<evidence type="ECO:0000256" key="4">
    <source>
        <dbReference type="ARBA" id="ARBA00022679"/>
    </source>
</evidence>
<name>A0A431VR38_9DEIO</name>
<evidence type="ECO:0000256" key="5">
    <source>
        <dbReference type="ARBA" id="ARBA00022723"/>
    </source>
</evidence>
<dbReference type="EC" id="2.7.11.1" evidence="2"/>
<dbReference type="InterPro" id="IPR018934">
    <property type="entry name" value="RIO_dom"/>
</dbReference>
<keyword evidence="8" id="KW-0067">ATP-binding</keyword>
<evidence type="ECO:0000256" key="8">
    <source>
        <dbReference type="ARBA" id="ARBA00022840"/>
    </source>
</evidence>
<comment type="similarity">
    <text evidence="1">Belongs to the protein kinase superfamily. RIO-type Ser/Thr kinase family.</text>
</comment>
<keyword evidence="7 13" id="KW-0418">Kinase</keyword>
<keyword evidence="5" id="KW-0479">Metal-binding</keyword>
<evidence type="ECO:0000256" key="11">
    <source>
        <dbReference type="ARBA" id="ARBA00048679"/>
    </source>
</evidence>
<reference evidence="13 14" key="1">
    <citation type="submission" date="2018-12" db="EMBL/GenBank/DDBJ databases">
        <title>Deinococcus radiophilus ATCC 27603 genome sequencing and assembly.</title>
        <authorList>
            <person name="Maclea K.S."/>
            <person name="Maynard C.R."/>
        </authorList>
    </citation>
    <scope>NUCLEOTIDE SEQUENCE [LARGE SCALE GENOMIC DNA]</scope>
    <source>
        <strain evidence="13 14">ATCC 27603</strain>
    </source>
</reference>
<accession>A0A431VR38</accession>